<evidence type="ECO:0000259" key="5">
    <source>
        <dbReference type="PROSITE" id="PS50932"/>
    </source>
</evidence>
<dbReference type="SMART" id="SM00354">
    <property type="entry name" value="HTH_LACI"/>
    <property type="match status" value="1"/>
</dbReference>
<evidence type="ECO:0000313" key="7">
    <source>
        <dbReference type="Proteomes" id="UP001284601"/>
    </source>
</evidence>
<dbReference type="CDD" id="cd01392">
    <property type="entry name" value="HTH_LacI"/>
    <property type="match status" value="1"/>
</dbReference>
<dbReference type="InterPro" id="IPR010982">
    <property type="entry name" value="Lambda_DNA-bd_dom_sf"/>
</dbReference>
<evidence type="ECO:0000256" key="4">
    <source>
        <dbReference type="SAM" id="MobiDB-lite"/>
    </source>
</evidence>
<keyword evidence="2 6" id="KW-0238">DNA-binding</keyword>
<dbReference type="InterPro" id="IPR046335">
    <property type="entry name" value="LacI/GalR-like_sensor"/>
</dbReference>
<accession>A0ABU4HQ18</accession>
<dbReference type="Gene3D" id="3.40.50.2300">
    <property type="match status" value="2"/>
</dbReference>
<dbReference type="Pfam" id="PF00356">
    <property type="entry name" value="LacI"/>
    <property type="match status" value="1"/>
</dbReference>
<evidence type="ECO:0000256" key="2">
    <source>
        <dbReference type="ARBA" id="ARBA00023125"/>
    </source>
</evidence>
<name>A0ABU4HQ18_9ACTN</name>
<dbReference type="PROSITE" id="PS50932">
    <property type="entry name" value="HTH_LACI_2"/>
    <property type="match status" value="1"/>
</dbReference>
<keyword evidence="1" id="KW-0805">Transcription regulation</keyword>
<evidence type="ECO:0000256" key="1">
    <source>
        <dbReference type="ARBA" id="ARBA00023015"/>
    </source>
</evidence>
<dbReference type="PRINTS" id="PR00036">
    <property type="entry name" value="HTHLACI"/>
</dbReference>
<evidence type="ECO:0000256" key="3">
    <source>
        <dbReference type="ARBA" id="ARBA00023163"/>
    </source>
</evidence>
<dbReference type="CDD" id="cd06267">
    <property type="entry name" value="PBP1_LacI_sugar_binding-like"/>
    <property type="match status" value="1"/>
</dbReference>
<dbReference type="Gene3D" id="1.10.260.40">
    <property type="entry name" value="lambda repressor-like DNA-binding domains"/>
    <property type="match status" value="1"/>
</dbReference>
<feature type="compositionally biased region" description="Low complexity" evidence="4">
    <location>
        <begin position="8"/>
        <end position="18"/>
    </location>
</feature>
<dbReference type="InterPro" id="IPR000843">
    <property type="entry name" value="HTH_LacI"/>
</dbReference>
<evidence type="ECO:0000313" key="6">
    <source>
        <dbReference type="EMBL" id="MDW5595416.1"/>
    </source>
</evidence>
<protein>
    <submittedName>
        <fullName evidence="6">LacI family DNA-binding transcriptional regulator</fullName>
    </submittedName>
</protein>
<dbReference type="PANTHER" id="PTHR30146:SF153">
    <property type="entry name" value="LACTOSE OPERON REPRESSOR"/>
    <property type="match status" value="1"/>
</dbReference>
<organism evidence="6 7">
    <name type="scientific">Conexibacter stalactiti</name>
    <dbReference type="NCBI Taxonomy" id="1940611"/>
    <lineage>
        <taxon>Bacteria</taxon>
        <taxon>Bacillati</taxon>
        <taxon>Actinomycetota</taxon>
        <taxon>Thermoleophilia</taxon>
        <taxon>Solirubrobacterales</taxon>
        <taxon>Conexibacteraceae</taxon>
        <taxon>Conexibacter</taxon>
    </lineage>
</organism>
<keyword evidence="7" id="KW-1185">Reference proteome</keyword>
<dbReference type="InterPro" id="IPR028082">
    <property type="entry name" value="Peripla_BP_I"/>
</dbReference>
<dbReference type="GO" id="GO:0003677">
    <property type="term" value="F:DNA binding"/>
    <property type="evidence" value="ECO:0007669"/>
    <property type="project" value="UniProtKB-KW"/>
</dbReference>
<comment type="caution">
    <text evidence="6">The sequence shown here is derived from an EMBL/GenBank/DDBJ whole genome shotgun (WGS) entry which is preliminary data.</text>
</comment>
<proteinExistence type="predicted"/>
<feature type="region of interest" description="Disordered" evidence="4">
    <location>
        <begin position="1"/>
        <end position="25"/>
    </location>
</feature>
<sequence length="363" mass="39114">MKREERASGAAAEQADGAGAAGRRGNGKVTLKDVAARAGVSIKTVSNVVNGYAHITPETRTRVEAALEELGYRPNLSARHLRRGASGIIALVVPELDVPYFAELARHVIGAAAERSLTVIIDQTDGDPERERFALDGDRALLLDGLILSPLGLSREELAERRDRTPLVLLGEHISGGPVDHVWIDNVAAARAATEHLLALGRRRIAAIGDQPYEHGETAQLRTRGFVTALQEAGIAPDQRLIVPVPRFHREHGARAMEQLLDLEQPPDAVFAFNDLVALGALRVALSRGLRVPEDVAIVGFDDVEDGRYSTPTLTTIAPDKERIARLALDSLTARIDGDGDQPARELEAPFELVVRESTAGRG</sequence>
<feature type="domain" description="HTH lacI-type" evidence="5">
    <location>
        <begin position="29"/>
        <end position="83"/>
    </location>
</feature>
<dbReference type="SUPFAM" id="SSF47413">
    <property type="entry name" value="lambda repressor-like DNA-binding domains"/>
    <property type="match status" value="1"/>
</dbReference>
<reference evidence="7" key="1">
    <citation type="submission" date="2023-07" db="EMBL/GenBank/DDBJ databases">
        <title>Conexibacter stalactiti sp. nov., isolated from stalactites in a lava cave and emended description of the genus Conexibacter.</title>
        <authorList>
            <person name="Lee S.D."/>
        </authorList>
    </citation>
    <scope>NUCLEOTIDE SEQUENCE [LARGE SCALE GENOMIC DNA]</scope>
    <source>
        <strain evidence="7">KCTC 39840</strain>
    </source>
</reference>
<dbReference type="Proteomes" id="UP001284601">
    <property type="component" value="Unassembled WGS sequence"/>
</dbReference>
<dbReference type="PROSITE" id="PS00356">
    <property type="entry name" value="HTH_LACI_1"/>
    <property type="match status" value="1"/>
</dbReference>
<reference evidence="6 7" key="2">
    <citation type="submission" date="2023-10" db="EMBL/GenBank/DDBJ databases">
        <authorList>
            <person name="Han X.F."/>
        </authorList>
    </citation>
    <scope>NUCLEOTIDE SEQUENCE [LARGE SCALE GENOMIC DNA]</scope>
    <source>
        <strain evidence="6 7">KCTC 39840</strain>
    </source>
</reference>
<dbReference type="Pfam" id="PF13377">
    <property type="entry name" value="Peripla_BP_3"/>
    <property type="match status" value="1"/>
</dbReference>
<dbReference type="PANTHER" id="PTHR30146">
    <property type="entry name" value="LACI-RELATED TRANSCRIPTIONAL REPRESSOR"/>
    <property type="match status" value="1"/>
</dbReference>
<gene>
    <name evidence="6" type="ORF">R7226_13790</name>
</gene>
<keyword evidence="3" id="KW-0804">Transcription</keyword>
<dbReference type="EMBL" id="JAWSTH010000032">
    <property type="protein sequence ID" value="MDW5595416.1"/>
    <property type="molecule type" value="Genomic_DNA"/>
</dbReference>
<dbReference type="SUPFAM" id="SSF53822">
    <property type="entry name" value="Periplasmic binding protein-like I"/>
    <property type="match status" value="1"/>
</dbReference>